<feature type="compositionally biased region" description="Acidic residues" evidence="1">
    <location>
        <begin position="521"/>
        <end position="532"/>
    </location>
</feature>
<comment type="caution">
    <text evidence="2">The sequence shown here is derived from an EMBL/GenBank/DDBJ whole genome shotgun (WGS) entry which is preliminary data.</text>
</comment>
<dbReference type="Proteomes" id="UP000078348">
    <property type="component" value="Unassembled WGS sequence"/>
</dbReference>
<evidence type="ECO:0000313" key="2">
    <source>
        <dbReference type="EMBL" id="OAO13710.1"/>
    </source>
</evidence>
<gene>
    <name evidence="2" type="ORF">AV274_4585</name>
</gene>
<organism evidence="2 3">
    <name type="scientific">Blastocystis sp. subtype 1 (strain ATCC 50177 / NandII)</name>
    <dbReference type="NCBI Taxonomy" id="478820"/>
    <lineage>
        <taxon>Eukaryota</taxon>
        <taxon>Sar</taxon>
        <taxon>Stramenopiles</taxon>
        <taxon>Bigyra</taxon>
        <taxon>Opalozoa</taxon>
        <taxon>Opalinata</taxon>
        <taxon>Blastocystidae</taxon>
        <taxon>Blastocystis</taxon>
    </lineage>
</organism>
<proteinExistence type="predicted"/>
<dbReference type="AlphaFoldDB" id="A0A196S9I0"/>
<feature type="region of interest" description="Disordered" evidence="1">
    <location>
        <begin position="476"/>
        <end position="538"/>
    </location>
</feature>
<name>A0A196S9I0_BLAHN</name>
<accession>A0A196S9I0</accession>
<sequence length="538" mass="60389">MVAKHSLLDVINAPEFDATSVELVVFSLLRLLRQPFYSPECTDLPFDDSLEQTCQYHRVILLGFLFSILLHSEERMKLLLPQVEVFLRNYIPTVEIPSCEADALLSYVGALIENGFKLDEEILGLFSLFTELPIIQTISDRVSGEPKVWSILEEIINSLILNAAEVSEDALRTIDTLFNNNKINQFIPMNFTATLCLVINSLYLEEAKEPKEEKEEKKVFEAYLSIVNYCYVLSNNLWTDYEKRMGRNDFDFPRADLQSLARVVALICKAKSEKTVTEGLKCLQTLFTDPRTQLLAVNDWIELLQLVLFPAVKDAVNNLLALQQEKGMVPRGSKLLADAELVSVMETLKYVITCRLQEITGDSGFAALWLNFCNLVDLIHGVAQPNGDLYEFDVLMVPSLVRTLNALDCFSIMFKGESLKAATLRALQNCSKDMDLPRCFLSGDDEMAFQEGPGLNVNIDSEDQYYNNKKIIDRMGAGKDEMPPSGSEKGGSGGALPFLSSSSQAERISRFGEMSPHADTLEIEDLEDIESIESEKSD</sequence>
<keyword evidence="3" id="KW-1185">Reference proteome</keyword>
<evidence type="ECO:0000313" key="3">
    <source>
        <dbReference type="Proteomes" id="UP000078348"/>
    </source>
</evidence>
<reference evidence="2 3" key="1">
    <citation type="submission" date="2016-05" db="EMBL/GenBank/DDBJ databases">
        <title>Nuclear genome of Blastocystis sp. subtype 1 NandII.</title>
        <authorList>
            <person name="Gentekaki E."/>
            <person name="Curtis B."/>
            <person name="Stairs C."/>
            <person name="Eme L."/>
            <person name="Herman E."/>
            <person name="Klimes V."/>
            <person name="Arias M.C."/>
            <person name="Elias M."/>
            <person name="Hilliou F."/>
            <person name="Klute M."/>
            <person name="Malik S.-B."/>
            <person name="Pightling A."/>
            <person name="Rachubinski R."/>
            <person name="Salas D."/>
            <person name="Schlacht A."/>
            <person name="Suga H."/>
            <person name="Archibald J."/>
            <person name="Ball S.G."/>
            <person name="Clark G."/>
            <person name="Dacks J."/>
            <person name="Van Der Giezen M."/>
            <person name="Tsaousis A."/>
            <person name="Roger A."/>
        </authorList>
    </citation>
    <scope>NUCLEOTIDE SEQUENCE [LARGE SCALE GENOMIC DNA]</scope>
    <source>
        <strain evidence="3">ATCC 50177 / NandII</strain>
    </source>
</reference>
<dbReference type="EMBL" id="LXWW01000336">
    <property type="protein sequence ID" value="OAO13710.1"/>
    <property type="molecule type" value="Genomic_DNA"/>
</dbReference>
<evidence type="ECO:0000256" key="1">
    <source>
        <dbReference type="SAM" id="MobiDB-lite"/>
    </source>
</evidence>
<protein>
    <submittedName>
        <fullName evidence="2">Uncharacterized protein</fullName>
    </submittedName>
</protein>